<proteinExistence type="predicted"/>
<reference evidence="1 2" key="1">
    <citation type="journal article" date="2019" name="Nat. Plants">
        <title>Genome sequencing of Musa balbisiana reveals subgenome evolution and function divergence in polyploid bananas.</title>
        <authorList>
            <person name="Yao X."/>
        </authorList>
    </citation>
    <scope>NUCLEOTIDE SEQUENCE [LARGE SCALE GENOMIC DNA]</scope>
    <source>
        <strain evidence="2">cv. DH-PKW</strain>
        <tissue evidence="1">Leaves</tissue>
    </source>
</reference>
<protein>
    <submittedName>
        <fullName evidence="1">Uncharacterized protein</fullName>
    </submittedName>
</protein>
<evidence type="ECO:0000313" key="2">
    <source>
        <dbReference type="Proteomes" id="UP000317650"/>
    </source>
</evidence>
<accession>A0A4S8IKP0</accession>
<organism evidence="1 2">
    <name type="scientific">Musa balbisiana</name>
    <name type="common">Banana</name>
    <dbReference type="NCBI Taxonomy" id="52838"/>
    <lineage>
        <taxon>Eukaryota</taxon>
        <taxon>Viridiplantae</taxon>
        <taxon>Streptophyta</taxon>
        <taxon>Embryophyta</taxon>
        <taxon>Tracheophyta</taxon>
        <taxon>Spermatophyta</taxon>
        <taxon>Magnoliopsida</taxon>
        <taxon>Liliopsida</taxon>
        <taxon>Zingiberales</taxon>
        <taxon>Musaceae</taxon>
        <taxon>Musa</taxon>
    </lineage>
</organism>
<comment type="caution">
    <text evidence="1">The sequence shown here is derived from an EMBL/GenBank/DDBJ whole genome shotgun (WGS) entry which is preliminary data.</text>
</comment>
<evidence type="ECO:0000313" key="1">
    <source>
        <dbReference type="EMBL" id="THU48970.1"/>
    </source>
</evidence>
<sequence>MSKSNNSSIKDTLGGSSEGTKNIRLDLKGIFRKNSSSGYMVEYIEHAKWYLRSDLWREAFAAKEVSEGHLQVIGRDPNEPVLLHGATVAALIGVNVALDQLQELHHLVLLREAQGAVPKDGLPRVGHGTEFALPKDEGGVDALELDVVAGPRAQQQIYHGVGAVEDPRSREVHKEAFRWFRKVARSLGIGVEAEASEIDSFVGRGVFRGGGWMRERGGVDG</sequence>
<dbReference type="Proteomes" id="UP000317650">
    <property type="component" value="Chromosome 6"/>
</dbReference>
<dbReference type="EMBL" id="PYDT01000009">
    <property type="protein sequence ID" value="THU48970.1"/>
    <property type="molecule type" value="Genomic_DNA"/>
</dbReference>
<keyword evidence="2" id="KW-1185">Reference proteome</keyword>
<dbReference type="AlphaFoldDB" id="A0A4S8IKP0"/>
<gene>
    <name evidence="1" type="ORF">C4D60_Mb06t04620</name>
</gene>
<name>A0A4S8IKP0_MUSBA</name>